<dbReference type="Proteomes" id="UP000507470">
    <property type="component" value="Unassembled WGS sequence"/>
</dbReference>
<evidence type="ECO:0000256" key="8">
    <source>
        <dbReference type="SAM" id="MobiDB-lite"/>
    </source>
</evidence>
<evidence type="ECO:0000256" key="2">
    <source>
        <dbReference type="ARBA" id="ARBA00022723"/>
    </source>
</evidence>
<evidence type="ECO:0008006" key="11">
    <source>
        <dbReference type="Google" id="ProtNLM"/>
    </source>
</evidence>
<evidence type="ECO:0000256" key="6">
    <source>
        <dbReference type="ARBA" id="ARBA00023128"/>
    </source>
</evidence>
<protein>
    <recommendedName>
        <fullName evidence="11">Methyltransferase-like protein 17, mitochondrial</fullName>
    </recommendedName>
</protein>
<reference evidence="9 10" key="1">
    <citation type="submission" date="2020-06" db="EMBL/GenBank/DDBJ databases">
        <authorList>
            <person name="Li R."/>
            <person name="Bekaert M."/>
        </authorList>
    </citation>
    <scope>NUCLEOTIDE SEQUENCE [LARGE SCALE GENOMIC DNA]</scope>
    <source>
        <strain evidence="10">wild</strain>
    </source>
</reference>
<keyword evidence="10" id="KW-1185">Reference proteome</keyword>
<feature type="compositionally biased region" description="Low complexity" evidence="8">
    <location>
        <begin position="554"/>
        <end position="563"/>
    </location>
</feature>
<dbReference type="Pfam" id="PF09243">
    <property type="entry name" value="Rsm22"/>
    <property type="match status" value="2"/>
</dbReference>
<dbReference type="PANTHER" id="PTHR13184:SF5">
    <property type="entry name" value="METHYLTRANSFERASE-LIKE PROTEIN 17, MITOCHONDRIAL"/>
    <property type="match status" value="1"/>
</dbReference>
<dbReference type="GO" id="GO:0051536">
    <property type="term" value="F:iron-sulfur cluster binding"/>
    <property type="evidence" value="ECO:0007669"/>
    <property type="project" value="UniProtKB-KW"/>
</dbReference>
<feature type="compositionally biased region" description="Basic residues" evidence="8">
    <location>
        <begin position="257"/>
        <end position="267"/>
    </location>
</feature>
<feature type="compositionally biased region" description="Polar residues" evidence="8">
    <location>
        <begin position="236"/>
        <end position="252"/>
    </location>
</feature>
<evidence type="ECO:0000256" key="7">
    <source>
        <dbReference type="ARBA" id="ARBA00045681"/>
    </source>
</evidence>
<sequence length="593" mass="67997">MQDVRSIKENELPMDPAILNRIKDGEIKPRKNPGIMRLKTIVLPIRLEKAVDLLFQKYGMQGIISDSRKLNTSLMTRQMPMERAGVMERKNVIRQKILEKEMEYMNEIERRVEVELKLKHLSHWKSKQYDAKSGMKYMMARMAQNYAVLLQVLNEIWTRDPTYIPKSLYNYGSGLGSVIWAAQNNPDWQRDISQYYCVDPSVDINTIARLLLQDGHEEKAMHVNGVFFKKFPPSPSTVSTDKVTPSPSTVSRDQTRFHHHHPHKYRRGSTITIHSKYRSDKVPPSTIPSKYRSDKVPPSPFTVSTDEVPPSPSTNSFSTVVSAYTLIECENKEARQKMVQSLWDMTEDYLVLVEIGSFVGHRLIQEAKEFILNISDEEQTDKKASVFAPCPHDMPCPKFKLAHKVPCYFVADFKPLEQVAKKVDKTSERYTFVILKKNKEQVESVRWPRLVANSTFANKHIHCRICCPTGQLDHIIITKKKHSKELYACVKNSKLGDCLPVIYTDESTKKHQKLIKYKQLLSEGNENEIGNLKDSKTQGDDPETVSSEQDEEITSSSEVTESVGDIEGYESETDLEEHNDTGHFSAKPDNILT</sequence>
<keyword evidence="4" id="KW-0408">Iron</keyword>
<dbReference type="PANTHER" id="PTHR13184">
    <property type="entry name" value="37S RIBOSOMAL PROTEIN S22"/>
    <property type="match status" value="1"/>
</dbReference>
<dbReference type="GO" id="GO:0046872">
    <property type="term" value="F:metal ion binding"/>
    <property type="evidence" value="ECO:0007669"/>
    <property type="project" value="UniProtKB-KW"/>
</dbReference>
<keyword evidence="3" id="KW-0809">Transit peptide</keyword>
<accession>A0A6J8CMK3</accession>
<feature type="region of interest" description="Disordered" evidence="8">
    <location>
        <begin position="234"/>
        <end position="314"/>
    </location>
</feature>
<dbReference type="InterPro" id="IPR052571">
    <property type="entry name" value="Mt_RNA_Methyltransferase"/>
</dbReference>
<evidence type="ECO:0000313" key="10">
    <source>
        <dbReference type="Proteomes" id="UP000507470"/>
    </source>
</evidence>
<dbReference type="GO" id="GO:0008168">
    <property type="term" value="F:methyltransferase activity"/>
    <property type="evidence" value="ECO:0007669"/>
    <property type="project" value="InterPro"/>
</dbReference>
<evidence type="ECO:0000256" key="4">
    <source>
        <dbReference type="ARBA" id="ARBA00023004"/>
    </source>
</evidence>
<dbReference type="GO" id="GO:0005763">
    <property type="term" value="C:mitochondrial small ribosomal subunit"/>
    <property type="evidence" value="ECO:0007669"/>
    <property type="project" value="TreeGrafter"/>
</dbReference>
<dbReference type="InterPro" id="IPR015324">
    <property type="entry name" value="Ribosomal_Rsm22-like"/>
</dbReference>
<dbReference type="GO" id="GO:0006412">
    <property type="term" value="P:translation"/>
    <property type="evidence" value="ECO:0007669"/>
    <property type="project" value="InterPro"/>
</dbReference>
<organism evidence="9 10">
    <name type="scientific">Mytilus coruscus</name>
    <name type="common">Sea mussel</name>
    <dbReference type="NCBI Taxonomy" id="42192"/>
    <lineage>
        <taxon>Eukaryota</taxon>
        <taxon>Metazoa</taxon>
        <taxon>Spiralia</taxon>
        <taxon>Lophotrochozoa</taxon>
        <taxon>Mollusca</taxon>
        <taxon>Bivalvia</taxon>
        <taxon>Autobranchia</taxon>
        <taxon>Pteriomorphia</taxon>
        <taxon>Mytilida</taxon>
        <taxon>Mytiloidea</taxon>
        <taxon>Mytilidae</taxon>
        <taxon>Mytilinae</taxon>
        <taxon>Mytilus</taxon>
    </lineage>
</organism>
<proteinExistence type="predicted"/>
<feature type="region of interest" description="Disordered" evidence="8">
    <location>
        <begin position="526"/>
        <end position="593"/>
    </location>
</feature>
<keyword evidence="2" id="KW-0479">Metal-binding</keyword>
<feature type="compositionally biased region" description="Acidic residues" evidence="8">
    <location>
        <begin position="540"/>
        <end position="553"/>
    </location>
</feature>
<evidence type="ECO:0000256" key="1">
    <source>
        <dbReference type="ARBA" id="ARBA00004173"/>
    </source>
</evidence>
<dbReference type="OrthoDB" id="421327at2759"/>
<keyword evidence="6" id="KW-0496">Mitochondrion</keyword>
<dbReference type="EMBL" id="CACVKT020005641">
    <property type="protein sequence ID" value="CAC5396736.1"/>
    <property type="molecule type" value="Genomic_DNA"/>
</dbReference>
<comment type="subcellular location">
    <subcellularLocation>
        <location evidence="1">Mitochondrion</location>
    </subcellularLocation>
</comment>
<evidence type="ECO:0000256" key="3">
    <source>
        <dbReference type="ARBA" id="ARBA00022946"/>
    </source>
</evidence>
<keyword evidence="5" id="KW-0411">Iron-sulfur</keyword>
<comment type="function">
    <text evidence="7">Mitochondrial ribosome (mitoribosome) assembly factor. Binds at the interface of the head and body domains of the mitochondrial small ribosomal subunit (mt-SSU), occluding the mRNA channel and preventing compaction of the head domain towards the body. Probable inactive methyltransferase: retains the characteristic folding and ability to bind S-adenosyl-L-methionine, but it probably lost its methyltransferase activity.</text>
</comment>
<dbReference type="AlphaFoldDB" id="A0A6J8CMK3"/>
<evidence type="ECO:0000256" key="5">
    <source>
        <dbReference type="ARBA" id="ARBA00023014"/>
    </source>
</evidence>
<evidence type="ECO:0000313" key="9">
    <source>
        <dbReference type="EMBL" id="CAC5396736.1"/>
    </source>
</evidence>
<gene>
    <name evidence="9" type="ORF">MCOR_31257</name>
</gene>
<name>A0A6J8CMK3_MYTCO</name>
<dbReference type="GO" id="GO:0003735">
    <property type="term" value="F:structural constituent of ribosome"/>
    <property type="evidence" value="ECO:0007669"/>
    <property type="project" value="TreeGrafter"/>
</dbReference>